<gene>
    <name evidence="1" type="ORF">DRP53_01490</name>
</gene>
<evidence type="ECO:0000313" key="1">
    <source>
        <dbReference type="EMBL" id="RKX71478.1"/>
    </source>
</evidence>
<reference evidence="1 2" key="1">
    <citation type="submission" date="2018-06" db="EMBL/GenBank/DDBJ databases">
        <title>Extensive metabolic versatility and redundancy in microbially diverse, dynamic hydrothermal sediments.</title>
        <authorList>
            <person name="Dombrowski N."/>
            <person name="Teske A."/>
            <person name="Baker B.J."/>
        </authorList>
    </citation>
    <scope>NUCLEOTIDE SEQUENCE [LARGE SCALE GENOMIC DNA]</scope>
    <source>
        <strain evidence="1">B36_G15</strain>
    </source>
</reference>
<accession>A0A660SKZ5</accession>
<proteinExistence type="predicted"/>
<comment type="caution">
    <text evidence="1">The sequence shown here is derived from an EMBL/GenBank/DDBJ whole genome shotgun (WGS) entry which is preliminary data.</text>
</comment>
<organism evidence="1 2">
    <name type="scientific">candidate division WOR-3 bacterium</name>
    <dbReference type="NCBI Taxonomy" id="2052148"/>
    <lineage>
        <taxon>Bacteria</taxon>
        <taxon>Bacteria division WOR-3</taxon>
    </lineage>
</organism>
<name>A0A660SKZ5_UNCW3</name>
<dbReference type="Proteomes" id="UP000268469">
    <property type="component" value="Unassembled WGS sequence"/>
</dbReference>
<dbReference type="AlphaFoldDB" id="A0A660SKZ5"/>
<dbReference type="EMBL" id="QNBE01000008">
    <property type="protein sequence ID" value="RKX71478.1"/>
    <property type="molecule type" value="Genomic_DNA"/>
</dbReference>
<protein>
    <submittedName>
        <fullName evidence="1">Uncharacterized protein</fullName>
    </submittedName>
</protein>
<evidence type="ECO:0000313" key="2">
    <source>
        <dbReference type="Proteomes" id="UP000268469"/>
    </source>
</evidence>
<sequence>MRRLLLAIIIVQLVFMPVLFAQRGPHKPKRGGCMSCLMAFLAQDIRAGYMYNEGVNVRLREYLRWIPVLNWVMLIIDAVDIFSGKTWTEIEIKERLRDPDFVDWHKYMVEKYQ</sequence>